<organism evidence="1 2">
    <name type="scientific">Ahrensia kielensis</name>
    <dbReference type="NCBI Taxonomy" id="76980"/>
    <lineage>
        <taxon>Bacteria</taxon>
        <taxon>Pseudomonadati</taxon>
        <taxon>Pseudomonadota</taxon>
        <taxon>Alphaproteobacteria</taxon>
        <taxon>Hyphomicrobiales</taxon>
        <taxon>Ahrensiaceae</taxon>
        <taxon>Ahrensia</taxon>
    </lineage>
</organism>
<proteinExistence type="predicted"/>
<gene>
    <name evidence="1" type="ORF">WNY59_06395</name>
</gene>
<dbReference type="RefSeq" id="WP_342847754.1">
    <property type="nucleotide sequence ID" value="NZ_JBBMQO010000003.1"/>
</dbReference>
<comment type="caution">
    <text evidence="1">The sequence shown here is derived from an EMBL/GenBank/DDBJ whole genome shotgun (WGS) entry which is preliminary data.</text>
</comment>
<dbReference type="Pfam" id="PF04343">
    <property type="entry name" value="DUF488"/>
    <property type="match status" value="1"/>
</dbReference>
<protein>
    <submittedName>
        <fullName evidence="1">DUF488 domain-containing protein</fullName>
    </submittedName>
</protein>
<sequence length="148" mass="16918">MTPNHITTIGFTKTTAENFFGRLLSSGVTKVVDVRLNNTSQLSGFAKAKDLSYFLRKLGNIGYSHQPSLAPTEIMLKAYRKGEDPWNVYEKKFMNLISERKIEEKFNPEMLDGVCLLCSEDTPHHCHRRLVVEYLNAKWGKSLSVKHL</sequence>
<dbReference type="EMBL" id="JBBMQO010000003">
    <property type="protein sequence ID" value="MEM5501215.1"/>
    <property type="molecule type" value="Genomic_DNA"/>
</dbReference>
<dbReference type="PANTHER" id="PTHR39337">
    <property type="entry name" value="BLR5642 PROTEIN"/>
    <property type="match status" value="1"/>
</dbReference>
<dbReference type="InterPro" id="IPR007438">
    <property type="entry name" value="DUF488"/>
</dbReference>
<keyword evidence="2" id="KW-1185">Reference proteome</keyword>
<evidence type="ECO:0000313" key="1">
    <source>
        <dbReference type="EMBL" id="MEM5501215.1"/>
    </source>
</evidence>
<reference evidence="1 2" key="1">
    <citation type="submission" date="2024-03" db="EMBL/GenBank/DDBJ databases">
        <title>Community enrichment and isolation of bacterial strains for fucoidan degradation.</title>
        <authorList>
            <person name="Sichert A."/>
        </authorList>
    </citation>
    <scope>NUCLEOTIDE SEQUENCE [LARGE SCALE GENOMIC DNA]</scope>
    <source>
        <strain evidence="1 2">AS62</strain>
    </source>
</reference>
<dbReference type="PANTHER" id="PTHR39337:SF1">
    <property type="entry name" value="BLR5642 PROTEIN"/>
    <property type="match status" value="1"/>
</dbReference>
<evidence type="ECO:0000313" key="2">
    <source>
        <dbReference type="Proteomes" id="UP001477870"/>
    </source>
</evidence>
<name>A0ABU9T5U8_9HYPH</name>
<accession>A0ABU9T5U8</accession>
<dbReference type="Proteomes" id="UP001477870">
    <property type="component" value="Unassembled WGS sequence"/>
</dbReference>